<protein>
    <submittedName>
        <fullName evidence="5">Beta-fructofuranosidase, insoluble isoenzyme 1-like</fullName>
    </submittedName>
</protein>
<comment type="caution">
    <text evidence="5">The sequence shown here is derived from an EMBL/GenBank/DDBJ whole genome shotgun (WGS) entry which is preliminary data.</text>
</comment>
<dbReference type="InterPro" id="IPR013148">
    <property type="entry name" value="Glyco_hydro_32_N"/>
</dbReference>
<dbReference type="InterPro" id="IPR050551">
    <property type="entry name" value="Fructan_Metab_Enzymes"/>
</dbReference>
<dbReference type="InterPro" id="IPR023296">
    <property type="entry name" value="Glyco_hydro_beta-prop_sf"/>
</dbReference>
<feature type="domain" description="Glycosyl hydrolase family 32 N-terminal" evidence="4">
    <location>
        <begin position="2"/>
        <end position="70"/>
    </location>
</feature>
<dbReference type="Gene3D" id="2.115.10.20">
    <property type="entry name" value="Glycosyl hydrolase domain, family 43"/>
    <property type="match status" value="1"/>
</dbReference>
<proteinExistence type="inferred from homology"/>
<keyword evidence="6" id="KW-1185">Reference proteome</keyword>
<evidence type="ECO:0000313" key="6">
    <source>
        <dbReference type="Proteomes" id="UP000594638"/>
    </source>
</evidence>
<sequence>MGNATTDPNGNKPIILYTGVVDENITEVQNYAVPADYSNPYLRKWIEPDNNPLIVVTESMNTTAFRDPTIGP</sequence>
<dbReference type="Proteomes" id="UP000594638">
    <property type="component" value="Unassembled WGS sequence"/>
</dbReference>
<dbReference type="AlphaFoldDB" id="A0A8S0PB99"/>
<dbReference type="Pfam" id="PF00251">
    <property type="entry name" value="Glyco_hydro_32N"/>
    <property type="match status" value="1"/>
</dbReference>
<keyword evidence="3" id="KW-0326">Glycosidase</keyword>
<reference evidence="5 6" key="1">
    <citation type="submission" date="2019-12" db="EMBL/GenBank/DDBJ databases">
        <authorList>
            <person name="Alioto T."/>
            <person name="Alioto T."/>
            <person name="Gomez Garrido J."/>
        </authorList>
    </citation>
    <scope>NUCLEOTIDE SEQUENCE [LARGE SCALE GENOMIC DNA]</scope>
</reference>
<evidence type="ECO:0000256" key="1">
    <source>
        <dbReference type="ARBA" id="ARBA00009902"/>
    </source>
</evidence>
<dbReference type="GO" id="GO:0016798">
    <property type="term" value="F:hydrolase activity, acting on glycosyl bonds"/>
    <property type="evidence" value="ECO:0007669"/>
    <property type="project" value="UniProtKB-KW"/>
</dbReference>
<evidence type="ECO:0000259" key="4">
    <source>
        <dbReference type="Pfam" id="PF00251"/>
    </source>
</evidence>
<keyword evidence="2" id="KW-0378">Hydrolase</keyword>
<dbReference type="Gramene" id="OE9A100530T1">
    <property type="protein sequence ID" value="OE9A100530C1"/>
    <property type="gene ID" value="OE9A100530"/>
</dbReference>
<evidence type="ECO:0000256" key="3">
    <source>
        <dbReference type="ARBA" id="ARBA00023295"/>
    </source>
</evidence>
<accession>A0A8S0PB99</accession>
<dbReference type="OrthoDB" id="202537at2759"/>
<name>A0A8S0PB99_OLEEU</name>
<dbReference type="SUPFAM" id="SSF75005">
    <property type="entry name" value="Arabinanase/levansucrase/invertase"/>
    <property type="match status" value="1"/>
</dbReference>
<dbReference type="EMBL" id="CACTIH010000020">
    <property type="protein sequence ID" value="CAA2934945.1"/>
    <property type="molecule type" value="Genomic_DNA"/>
</dbReference>
<dbReference type="PANTHER" id="PTHR31953">
    <property type="entry name" value="BETA-FRUCTOFURANOSIDASE, INSOLUBLE ISOENZYME CWINV1-RELATED"/>
    <property type="match status" value="1"/>
</dbReference>
<evidence type="ECO:0000256" key="2">
    <source>
        <dbReference type="ARBA" id="ARBA00022801"/>
    </source>
</evidence>
<comment type="similarity">
    <text evidence="1">Belongs to the glycosyl hydrolase 32 family.</text>
</comment>
<evidence type="ECO:0000313" key="5">
    <source>
        <dbReference type="EMBL" id="CAA2934945.1"/>
    </source>
</evidence>
<organism evidence="5 6">
    <name type="scientific">Olea europaea subsp. europaea</name>
    <dbReference type="NCBI Taxonomy" id="158383"/>
    <lineage>
        <taxon>Eukaryota</taxon>
        <taxon>Viridiplantae</taxon>
        <taxon>Streptophyta</taxon>
        <taxon>Embryophyta</taxon>
        <taxon>Tracheophyta</taxon>
        <taxon>Spermatophyta</taxon>
        <taxon>Magnoliopsida</taxon>
        <taxon>eudicotyledons</taxon>
        <taxon>Gunneridae</taxon>
        <taxon>Pentapetalae</taxon>
        <taxon>asterids</taxon>
        <taxon>lamiids</taxon>
        <taxon>Lamiales</taxon>
        <taxon>Oleaceae</taxon>
        <taxon>Oleeae</taxon>
        <taxon>Olea</taxon>
    </lineage>
</organism>
<gene>
    <name evidence="5" type="ORF">OLEA9_A100530</name>
</gene>